<keyword evidence="2" id="KW-0812">Transmembrane</keyword>
<evidence type="ECO:0000313" key="4">
    <source>
        <dbReference type="Proteomes" id="UP001374803"/>
    </source>
</evidence>
<protein>
    <submittedName>
        <fullName evidence="3">Alanine and proline-rich secreted protein Apa</fullName>
    </submittedName>
</protein>
<dbReference type="RefSeq" id="WP_394831516.1">
    <property type="nucleotide sequence ID" value="NZ_CP089929.1"/>
</dbReference>
<feature type="compositionally biased region" description="Basic and acidic residues" evidence="1">
    <location>
        <begin position="56"/>
        <end position="78"/>
    </location>
</feature>
<dbReference type="PROSITE" id="PS51257">
    <property type="entry name" value="PROKAR_LIPOPROTEIN"/>
    <property type="match status" value="1"/>
</dbReference>
<evidence type="ECO:0000256" key="1">
    <source>
        <dbReference type="SAM" id="MobiDB-lite"/>
    </source>
</evidence>
<keyword evidence="2" id="KW-1133">Transmembrane helix</keyword>
<reference evidence="3" key="1">
    <citation type="submission" date="2021-12" db="EMBL/GenBank/DDBJ databases">
        <title>Discovery of the Pendulisporaceae a myxobacterial family with distinct sporulation behavior and unique specialized metabolism.</title>
        <authorList>
            <person name="Garcia R."/>
            <person name="Popoff A."/>
            <person name="Bader C.D."/>
            <person name="Loehr J."/>
            <person name="Walesch S."/>
            <person name="Walt C."/>
            <person name="Boldt J."/>
            <person name="Bunk B."/>
            <person name="Haeckl F.J.F.P.J."/>
            <person name="Gunesch A.P."/>
            <person name="Birkelbach J."/>
            <person name="Nuebel U."/>
            <person name="Pietschmann T."/>
            <person name="Bach T."/>
            <person name="Mueller R."/>
        </authorList>
    </citation>
    <scope>NUCLEOTIDE SEQUENCE</scope>
    <source>
        <strain evidence="3">MSr11367</strain>
    </source>
</reference>
<keyword evidence="2" id="KW-0472">Membrane</keyword>
<evidence type="ECO:0000313" key="3">
    <source>
        <dbReference type="EMBL" id="WXB01897.1"/>
    </source>
</evidence>
<accession>A0ABZ2KT92</accession>
<dbReference type="EMBL" id="CP089983">
    <property type="protein sequence ID" value="WXB01897.1"/>
    <property type="molecule type" value="Genomic_DNA"/>
</dbReference>
<name>A0ABZ2KT92_9BACT</name>
<keyword evidence="4" id="KW-1185">Reference proteome</keyword>
<feature type="transmembrane region" description="Helical" evidence="2">
    <location>
        <begin position="12"/>
        <end position="29"/>
    </location>
</feature>
<evidence type="ECO:0000256" key="2">
    <source>
        <dbReference type="SAM" id="Phobius"/>
    </source>
</evidence>
<sequence length="264" mass="28737">MQHRKLRWAQSIGLVMVSFSIGCGVLFPYPSSQSNAPPPSSSAPTASATALPPPAARHDTPPPADKAKPEYSKPEFEHSVEEREAFIAENTEGYVKEGAAVTRKLDGFTTSHHKLRRGRCYTMVVRLESGASFSPHAKKGLSFISREGRTASDGGPGVHGPGGVGSLGCPQKNVESEFDLKATWGSADDATHIHDLGTGPITMQLMSKPISEKELRDQQGDVDKQRASSCEYQYKSCLHGEHDPGRMTCAEEYERCMQRIHSAR</sequence>
<dbReference type="Proteomes" id="UP001374803">
    <property type="component" value="Chromosome"/>
</dbReference>
<proteinExistence type="predicted"/>
<gene>
    <name evidence="3" type="ORF">LVJ94_33895</name>
</gene>
<organism evidence="3 4">
    <name type="scientific">Pendulispora rubella</name>
    <dbReference type="NCBI Taxonomy" id="2741070"/>
    <lineage>
        <taxon>Bacteria</taxon>
        <taxon>Pseudomonadati</taxon>
        <taxon>Myxococcota</taxon>
        <taxon>Myxococcia</taxon>
        <taxon>Myxococcales</taxon>
        <taxon>Sorangiineae</taxon>
        <taxon>Pendulisporaceae</taxon>
        <taxon>Pendulispora</taxon>
    </lineage>
</organism>
<feature type="region of interest" description="Disordered" evidence="1">
    <location>
        <begin position="30"/>
        <end position="78"/>
    </location>
</feature>